<dbReference type="EMBL" id="MW303999">
    <property type="protein sequence ID" value="QVY47450.1"/>
    <property type="molecule type" value="Genomic_RNA"/>
</dbReference>
<dbReference type="InterPro" id="IPR027351">
    <property type="entry name" value="(+)RNA_virus_helicase_core_dom"/>
</dbReference>
<dbReference type="PROSITE" id="PS51492">
    <property type="entry name" value="PEPTIDASE_C23"/>
    <property type="match status" value="1"/>
</dbReference>
<accession>A0A8E7UE35</accession>
<evidence type="ECO:0000256" key="8">
    <source>
        <dbReference type="ARBA" id="ARBA00022953"/>
    </source>
</evidence>
<feature type="compositionally biased region" description="Low complexity" evidence="9">
    <location>
        <begin position="632"/>
        <end position="642"/>
    </location>
</feature>
<dbReference type="GO" id="GO:0006396">
    <property type="term" value="P:RNA processing"/>
    <property type="evidence" value="ECO:0007669"/>
    <property type="project" value="InterPro"/>
</dbReference>
<evidence type="ECO:0000259" key="13">
    <source>
        <dbReference type="PROSITE" id="PS51743"/>
    </source>
</evidence>
<dbReference type="Pfam" id="PF00978">
    <property type="entry name" value="RdRP_2"/>
    <property type="match status" value="1"/>
</dbReference>
<dbReference type="PROSITE" id="PS50802">
    <property type="entry name" value="OTU"/>
    <property type="match status" value="1"/>
</dbReference>
<dbReference type="CDD" id="cd22792">
    <property type="entry name" value="OTU_RDRP-like"/>
    <property type="match status" value="1"/>
</dbReference>
<dbReference type="InterPro" id="IPR007094">
    <property type="entry name" value="RNA-dir_pol_PSvirus"/>
</dbReference>
<sequence length="2008" mass="229588">MALTYRSHIEDVMTSFTSAEQSTISAIAVNGYRKLETENFDLFNYGLSPRVKEKLSKSGIYLSPYSGIAHSHPACKTLENYMLYKVLPSYIDASFYLVGIKKNKVDFLKKRNKNMDTVSVINRYVTSKDKMRYGSDFVRLSAEMPSTSGRNFESTEGANDWVPKSLRGKGRNFFLHDEIHYWPKEQLISFLESVRPKTLLATLVCPPELLTGAKTSFNKWCYEFEIIENSVFFYPDGCRSEGYFQPLKCTELLGTNKIELDDGSVYCVDLLHSKFAHHLIAITEGELITETRRSFGNFEAISTKHIDRLSRNAGAAFPISFQTVSKIYRYLRTLQKPDLQSAMAKLSQIVPEPTGFEIKFIQEFAHFVITTDSGKKHLLTDLMSLFKAKMFSLLPDLIAKHSGDFKSFCLDEFINDLAEYTFIIELKTMRRDRTIISIAKEVLGTEDVELEKEVDIEGFFTGTAQYEYEKNFTYRKATSSLVEGKFELEFSSSRFLNSISNLFKKSYMNDYSMCVNECDVTEILGVLFSKRGCTFAGILKTLQKEETCKTIFNRTRLAFLRNKRVFIDECSVFRWFLNQTWRRGNMKYLEYAPTSAFLNKGLWGKIILEVKNFDSSSLRHNIDAVRLHKNRGSSNGGSSSCSKTTRANEQSDDINVSSVRGHASVEDKFFMASSNGKTAPLAIECNIENQPERVVENVCIEISNDPQLAGFLDLISKQCLKDNTSIVSAWHIAGSKESAISDLMTKVPIFDELLSSGDSGSKSHFLIWSEEFFVDLLTNFLDFFVNAKITPFISTDLAFKKCILDINSFDCRTILALSVQFNSDPTIATPGQRSNEPRIEEIADDSATIKEADSIPSDCVIEESSESELELEADGNCEVYYGACKVSSKQVKNSMKTFKEISVPADGDCFWHSIGYFVDLNGTEVKSITREKMTTAMHSDPELHRQMSKQFEYAEKEAIAAACVAFKMEIRVHLVEGSLVETFDCDGSECAINLKLSRNHFCPVVPKNDCSVIALCEALGRSYSDILKVLSYKENLWMLAEITDGEGASIETVEKMFKVFGLNATLSTAEGVEILNEEGRIKRNFTLDEGHLTYIKKGNLDGEERVRVLRRNSYSPASISLIEKAGTKYDFKPDLKRAKKLSSSLHQGLTGVISSELFNQKRELIQEETHEPLVRQINVITGTFGSGKSTLFKEFARRNPMSNILFVTPRKSLAKSIEEELLQSLESETSIKVTAYNRSIKPNSEKGNHGKRLPKNFEILTFEKFLHKAGRVKNGQCVFIDEMQLYPPGYLDLVLCLIKVEHVKIFIFGDVCQSDYDNEKDRNIFMDETPCLAKILEGTVYKYAIRSLRFLNSNFIGRLPCTITNKCPINEPYLIFNSMEDFVQAKPENIEVCLVSSFEEKQILKYRVEKQCEVLTYGESTGRTYNLGLILITQSSYYTNERRWLTALSRFKRNIVFLNLTGETFENVTKMYADRALGKFVYKTATNKDLTDALPGFPNLIDSYAQKVGKDQGKREEKVMGDPWLKSMIELAQIEDQEVETLEEVLPKDYYFKTHLPRSNIESIRANWLHRLEAKEFRERYIRGLVTDQFKDDHHKGQGIRLTNAAERFEAIYPRHKTSDTATFLMAVRKRLRFSKPSVECAKLNEAKNFGEHMLKLFLKKVPIKPCHNERFMNEARHEFYEKKTSKSSSMIANHAGRSCRDWLADVGFIFIKSQICTKFEKRFVEAKAAQTIVCFQHAVLCRFAPYMRYIEKKLFEVLPKNFYVHSGKGLDELNTWVIQNNFSGVCTESDYEAFDASQDHYIMAFELELMKYLGLPKDLINDYIYIKTSLGSKLGNFAIMRFSGEASTFLFNTMANMLFTFMKYDLNGSESICFAGDDMCASKKLRLHDEHKSFLDRLRLKAKVNFVKKPTFCGWNLTLYGIYKKPQLVFERLCIAKETGNLANCIDNYAIEVSYAYKLGERIANLMGEEELENHYMCVRTIIQNKRLIKSNVLKDFQNEHFDELKL</sequence>
<gene>
    <name evidence="14" type="primary">RdRp</name>
</gene>
<feature type="domain" description="Peptidase C23" evidence="12">
    <location>
        <begin position="1006"/>
        <end position="1096"/>
    </location>
</feature>
<dbReference type="Proteomes" id="UP001162094">
    <property type="component" value="Segment"/>
</dbReference>
<dbReference type="KEGG" id="vg:80543830"/>
<dbReference type="GO" id="GO:0006351">
    <property type="term" value="P:DNA-templated transcription"/>
    <property type="evidence" value="ECO:0007669"/>
    <property type="project" value="InterPro"/>
</dbReference>
<dbReference type="Pfam" id="PF01660">
    <property type="entry name" value="Vmethyltransf"/>
    <property type="match status" value="1"/>
</dbReference>
<dbReference type="SUPFAM" id="SSF52540">
    <property type="entry name" value="P-loop containing nucleoside triphosphate hydrolases"/>
    <property type="match status" value="1"/>
</dbReference>
<feature type="compositionally biased region" description="Polar residues" evidence="9">
    <location>
        <begin position="643"/>
        <end position="657"/>
    </location>
</feature>
<dbReference type="InterPro" id="IPR008041">
    <property type="entry name" value="Peptidase_C23"/>
</dbReference>
<dbReference type="Pfam" id="PF05379">
    <property type="entry name" value="Peptidase_C23"/>
    <property type="match status" value="1"/>
</dbReference>
<evidence type="ECO:0000259" key="11">
    <source>
        <dbReference type="PROSITE" id="PS50802"/>
    </source>
</evidence>
<keyword evidence="3" id="KW-0808">Transferase</keyword>
<dbReference type="GO" id="GO:0005524">
    <property type="term" value="F:ATP binding"/>
    <property type="evidence" value="ECO:0007669"/>
    <property type="project" value="UniProtKB-KW"/>
</dbReference>
<keyword evidence="2 14" id="KW-0696">RNA-directed RNA polymerase</keyword>
<dbReference type="InterPro" id="IPR003323">
    <property type="entry name" value="OTU_dom"/>
</dbReference>
<dbReference type="PROSITE" id="PS51743">
    <property type="entry name" value="ALPHAVIRUS_MT"/>
    <property type="match status" value="1"/>
</dbReference>
<feature type="domain" description="OTU" evidence="11">
    <location>
        <begin position="898"/>
        <end position="1007"/>
    </location>
</feature>
<keyword evidence="7" id="KW-0067">ATP-binding</keyword>
<evidence type="ECO:0000313" key="15">
    <source>
        <dbReference type="Proteomes" id="UP001162094"/>
    </source>
</evidence>
<comment type="similarity">
    <text evidence="1">Belongs to the potexviruses/carlaviruses RNA replication protein family.</text>
</comment>
<dbReference type="GO" id="GO:0039694">
    <property type="term" value="P:viral RNA genome replication"/>
    <property type="evidence" value="ECO:0007669"/>
    <property type="project" value="InterPro"/>
</dbReference>
<evidence type="ECO:0000313" key="14">
    <source>
        <dbReference type="EMBL" id="QVY47450.1"/>
    </source>
</evidence>
<evidence type="ECO:0000259" key="12">
    <source>
        <dbReference type="PROSITE" id="PS51492"/>
    </source>
</evidence>
<keyword evidence="6" id="KW-0378">Hydrolase</keyword>
<dbReference type="GO" id="GO:0016556">
    <property type="term" value="P:mRNA modification"/>
    <property type="evidence" value="ECO:0007669"/>
    <property type="project" value="InterPro"/>
</dbReference>
<evidence type="ECO:0000256" key="2">
    <source>
        <dbReference type="ARBA" id="ARBA00022484"/>
    </source>
</evidence>
<dbReference type="PROSITE" id="PS50507">
    <property type="entry name" value="RDRP_SSRNA_POS"/>
    <property type="match status" value="1"/>
</dbReference>
<evidence type="ECO:0000256" key="4">
    <source>
        <dbReference type="ARBA" id="ARBA00022695"/>
    </source>
</evidence>
<organism evidence="14 15">
    <name type="scientific">Agapanthus carlavirus B</name>
    <dbReference type="NCBI Taxonomy" id="2838076"/>
    <lineage>
        <taxon>Viruses</taxon>
        <taxon>Riboviria</taxon>
        <taxon>Orthornavirae</taxon>
        <taxon>Kitrinoviricota</taxon>
        <taxon>Alsuviricetes</taxon>
        <taxon>Tymovirales</taxon>
        <taxon>Betaflexiviridae</taxon>
        <taxon>Quinvirinae</taxon>
        <taxon>Carlavirus</taxon>
        <taxon>Carlavirus betagapanthi</taxon>
        <taxon>Carlavirus AgCVB</taxon>
    </lineage>
</organism>
<dbReference type="GO" id="GO:0003968">
    <property type="term" value="F:RNA-directed RNA polymerase activity"/>
    <property type="evidence" value="ECO:0007669"/>
    <property type="project" value="UniProtKB-KW"/>
</dbReference>
<reference evidence="14" key="1">
    <citation type="journal article" date="2021" name="Arch. Virol.">
        <title>Novel viruses associated with plants of the family Amaryllidaceae in South Africa.</title>
        <authorList>
            <person name="Read D.A."/>
            <person name="Roberts R."/>
            <person name="Swanevelder D."/>
            <person name="Pietersen G."/>
            <person name="Thompson G.D."/>
        </authorList>
    </citation>
    <scope>NUCLEOTIDE SEQUENCE</scope>
    <source>
        <strain evidence="14">Stellenbosch</strain>
    </source>
</reference>
<feature type="domain" description="RdRp catalytic" evidence="10">
    <location>
        <begin position="1785"/>
        <end position="1892"/>
    </location>
</feature>
<dbReference type="InterPro" id="IPR043502">
    <property type="entry name" value="DNA/RNA_pol_sf"/>
</dbReference>
<feature type="region of interest" description="Disordered" evidence="9">
    <location>
        <begin position="629"/>
        <end position="657"/>
    </location>
</feature>
<dbReference type="GO" id="GO:0008174">
    <property type="term" value="F:mRNA methyltransferase activity"/>
    <property type="evidence" value="ECO:0007669"/>
    <property type="project" value="UniProtKB-UniRule"/>
</dbReference>
<feature type="domain" description="Alphavirus-like MT" evidence="13">
    <location>
        <begin position="63"/>
        <end position="253"/>
    </location>
</feature>
<evidence type="ECO:0000256" key="3">
    <source>
        <dbReference type="ARBA" id="ARBA00022679"/>
    </source>
</evidence>
<dbReference type="CDD" id="cd23245">
    <property type="entry name" value="Betaflexiviridae_RdRp"/>
    <property type="match status" value="1"/>
</dbReference>
<dbReference type="InterPro" id="IPR001788">
    <property type="entry name" value="RNA-dep_RNA_pol_alsuvir"/>
</dbReference>
<evidence type="ECO:0000256" key="5">
    <source>
        <dbReference type="ARBA" id="ARBA00022741"/>
    </source>
</evidence>
<keyword evidence="15" id="KW-1185">Reference proteome</keyword>
<dbReference type="SUPFAM" id="SSF56672">
    <property type="entry name" value="DNA/RNA polymerases"/>
    <property type="match status" value="1"/>
</dbReference>
<dbReference type="RefSeq" id="YP_010804981.1">
    <property type="nucleotide sequence ID" value="NC_077096.1"/>
</dbReference>
<protein>
    <submittedName>
        <fullName evidence="14">RNA-dependent RNA polymerase</fullName>
    </submittedName>
</protein>
<keyword evidence="8" id="KW-0693">Viral RNA replication</keyword>
<evidence type="ECO:0000256" key="1">
    <source>
        <dbReference type="ARBA" id="ARBA00008513"/>
    </source>
</evidence>
<dbReference type="Gene3D" id="3.40.50.300">
    <property type="entry name" value="P-loop containing nucleotide triphosphate hydrolases"/>
    <property type="match status" value="1"/>
</dbReference>
<keyword evidence="5" id="KW-0547">Nucleotide-binding</keyword>
<name>A0A8E7UE35_9VIRU</name>
<dbReference type="GeneID" id="80543830"/>
<dbReference type="Pfam" id="PF01443">
    <property type="entry name" value="Viral_helicase1"/>
    <property type="match status" value="1"/>
</dbReference>
<dbReference type="GO" id="GO:0016817">
    <property type="term" value="F:hydrolase activity, acting on acid anhydrides"/>
    <property type="evidence" value="ECO:0007669"/>
    <property type="project" value="InterPro"/>
</dbReference>
<dbReference type="InterPro" id="IPR002588">
    <property type="entry name" value="Alphavirus-like_MT_dom"/>
</dbReference>
<dbReference type="GO" id="GO:0003723">
    <property type="term" value="F:RNA binding"/>
    <property type="evidence" value="ECO:0007669"/>
    <property type="project" value="InterPro"/>
</dbReference>
<keyword evidence="4" id="KW-0548">Nucleotidyltransferase</keyword>
<dbReference type="InterPro" id="IPR027417">
    <property type="entry name" value="P-loop_NTPase"/>
</dbReference>
<evidence type="ECO:0000256" key="6">
    <source>
        <dbReference type="ARBA" id="ARBA00022801"/>
    </source>
</evidence>
<proteinExistence type="inferred from homology"/>
<evidence type="ECO:0000259" key="10">
    <source>
        <dbReference type="PROSITE" id="PS50507"/>
    </source>
</evidence>
<evidence type="ECO:0000256" key="7">
    <source>
        <dbReference type="ARBA" id="ARBA00022840"/>
    </source>
</evidence>
<evidence type="ECO:0000256" key="9">
    <source>
        <dbReference type="SAM" id="MobiDB-lite"/>
    </source>
</evidence>